<protein>
    <submittedName>
        <fullName evidence="4">Zinc finger protein 382-like</fullName>
    </submittedName>
</protein>
<proteinExistence type="predicted"/>
<dbReference type="SUPFAM" id="SSF109640">
    <property type="entry name" value="KRAB domain (Kruppel-associated box)"/>
    <property type="match status" value="1"/>
</dbReference>
<organism evidence="4 5">
    <name type="scientific">Alligator mississippiensis</name>
    <name type="common">American alligator</name>
    <dbReference type="NCBI Taxonomy" id="8496"/>
    <lineage>
        <taxon>Eukaryota</taxon>
        <taxon>Metazoa</taxon>
        <taxon>Chordata</taxon>
        <taxon>Craniata</taxon>
        <taxon>Vertebrata</taxon>
        <taxon>Euteleostomi</taxon>
        <taxon>Archelosauria</taxon>
        <taxon>Archosauria</taxon>
        <taxon>Crocodylia</taxon>
        <taxon>Alligatoridae</taxon>
        <taxon>Alligatorinae</taxon>
        <taxon>Alligator</taxon>
    </lineage>
</organism>
<reference evidence="4 5" key="1">
    <citation type="journal article" date="2012" name="Genome Biol.">
        <title>Sequencing three crocodilian genomes to illuminate the evolution of archosaurs and amniotes.</title>
        <authorList>
            <person name="St John J.A."/>
            <person name="Braun E.L."/>
            <person name="Isberg S.R."/>
            <person name="Miles L.G."/>
            <person name="Chong A.Y."/>
            <person name="Gongora J."/>
            <person name="Dalzell P."/>
            <person name="Moran C."/>
            <person name="Bed'hom B."/>
            <person name="Abzhanov A."/>
            <person name="Burgess S.C."/>
            <person name="Cooksey A.M."/>
            <person name="Castoe T.A."/>
            <person name="Crawford N.G."/>
            <person name="Densmore L.D."/>
            <person name="Drew J.C."/>
            <person name="Edwards S.V."/>
            <person name="Faircloth B.C."/>
            <person name="Fujita M.K."/>
            <person name="Greenwold M.J."/>
            <person name="Hoffmann F.G."/>
            <person name="Howard J.M."/>
            <person name="Iguchi T."/>
            <person name="Janes D.E."/>
            <person name="Khan S.Y."/>
            <person name="Kohno S."/>
            <person name="de Koning A.J."/>
            <person name="Lance S.L."/>
            <person name="McCarthy F.M."/>
            <person name="McCormack J.E."/>
            <person name="Merchant M.E."/>
            <person name="Peterson D.G."/>
            <person name="Pollock D.D."/>
            <person name="Pourmand N."/>
            <person name="Raney B.J."/>
            <person name="Roessler K.A."/>
            <person name="Sanford J.R."/>
            <person name="Sawyer R.H."/>
            <person name="Schmidt C.J."/>
            <person name="Triplett E.W."/>
            <person name="Tuberville T.D."/>
            <person name="Venegas-Anaya M."/>
            <person name="Howard J.T."/>
            <person name="Jarvis E.D."/>
            <person name="Guillette L.J.Jr."/>
            <person name="Glenn T.C."/>
            <person name="Green R.E."/>
            <person name="Ray D.A."/>
        </authorList>
    </citation>
    <scope>NUCLEOTIDE SEQUENCE [LARGE SCALE GENOMIC DNA]</scope>
    <source>
        <strain evidence="4">KSC_2009_1</strain>
    </source>
</reference>
<dbReference type="PROSITE" id="PS50806">
    <property type="entry name" value="KRAB_RELATED"/>
    <property type="match status" value="1"/>
</dbReference>
<keyword evidence="5" id="KW-1185">Reference proteome</keyword>
<dbReference type="InterPro" id="IPR003655">
    <property type="entry name" value="aKRAB"/>
</dbReference>
<dbReference type="InterPro" id="IPR050169">
    <property type="entry name" value="Krueppel_C2H2_ZnF"/>
</dbReference>
<evidence type="ECO:0000256" key="1">
    <source>
        <dbReference type="SAM" id="MobiDB-lite"/>
    </source>
</evidence>
<sequence length="232" mass="25856">MESGAGALGRAQQQPPEEGSANLELPRTSPGRPGERGAFSPERGQLQKGQGRPARQGESMELREAFEDVAMYFTREEWELLEDAQKGLYRDQMLRNCRALVSLGSWKLLPTFLPDVIISTGRRLWLGCLYLETFSQARSVVLSCLDLLPKSVCMLDACCFLPPPCWGVPLSPREKRYGSPSVLDSVPCCQALFETFPEKKLTPIPLPGMTLIRQMLSSHQCVQPLFVLVPCK</sequence>
<dbReference type="Gene3D" id="6.10.140.140">
    <property type="match status" value="1"/>
</dbReference>
<dbReference type="Proteomes" id="UP000050525">
    <property type="component" value="Unassembled WGS sequence"/>
</dbReference>
<feature type="region of interest" description="Disordered" evidence="1">
    <location>
        <begin position="1"/>
        <end position="59"/>
    </location>
</feature>
<dbReference type="AlphaFoldDB" id="A0A151NNW6"/>
<evidence type="ECO:0000313" key="5">
    <source>
        <dbReference type="Proteomes" id="UP000050525"/>
    </source>
</evidence>
<dbReference type="InterPro" id="IPR001909">
    <property type="entry name" value="KRAB"/>
</dbReference>
<dbReference type="InterPro" id="IPR036051">
    <property type="entry name" value="KRAB_dom_sf"/>
</dbReference>
<evidence type="ECO:0000259" key="3">
    <source>
        <dbReference type="PROSITE" id="PS50806"/>
    </source>
</evidence>
<feature type="domain" description="KRAB-related" evidence="3">
    <location>
        <begin position="61"/>
        <end position="125"/>
    </location>
</feature>
<dbReference type="PANTHER" id="PTHR23232:SF142">
    <property type="entry name" value="GASTRULA ZINC FINGER PROTEIN XLCGF57.1-LIKE-RELATED"/>
    <property type="match status" value="1"/>
</dbReference>
<evidence type="ECO:0000313" key="4">
    <source>
        <dbReference type="EMBL" id="KYO38527.1"/>
    </source>
</evidence>
<feature type="domain" description="KRAB" evidence="2">
    <location>
        <begin position="64"/>
        <end position="137"/>
    </location>
</feature>
<dbReference type="SMART" id="SM00349">
    <property type="entry name" value="KRAB"/>
    <property type="match status" value="1"/>
</dbReference>
<dbReference type="STRING" id="8496.A0A151NNW6"/>
<name>A0A151NNW6_ALLMI</name>
<dbReference type="PROSITE" id="PS50805">
    <property type="entry name" value="KRAB"/>
    <property type="match status" value="1"/>
</dbReference>
<dbReference type="Pfam" id="PF01352">
    <property type="entry name" value="KRAB"/>
    <property type="match status" value="1"/>
</dbReference>
<gene>
    <name evidence="4" type="ORF">Y1Q_0006647</name>
</gene>
<evidence type="ECO:0000259" key="2">
    <source>
        <dbReference type="PROSITE" id="PS50805"/>
    </source>
</evidence>
<dbReference type="CDD" id="cd07765">
    <property type="entry name" value="KRAB_A-box"/>
    <property type="match status" value="1"/>
</dbReference>
<dbReference type="PANTHER" id="PTHR23232">
    <property type="entry name" value="KRAB DOMAIN C2H2 ZINC FINGER"/>
    <property type="match status" value="1"/>
</dbReference>
<comment type="caution">
    <text evidence="4">The sequence shown here is derived from an EMBL/GenBank/DDBJ whole genome shotgun (WGS) entry which is preliminary data.</text>
</comment>
<dbReference type="GO" id="GO:0006355">
    <property type="term" value="P:regulation of DNA-templated transcription"/>
    <property type="evidence" value="ECO:0007669"/>
    <property type="project" value="InterPro"/>
</dbReference>
<dbReference type="EMBL" id="AKHW03002513">
    <property type="protein sequence ID" value="KYO38527.1"/>
    <property type="molecule type" value="Genomic_DNA"/>
</dbReference>
<accession>A0A151NNW6</accession>